<name>A0ABQ1HJ43_9GAMM</name>
<dbReference type="EMBL" id="BMKC01000001">
    <property type="protein sequence ID" value="GGA77674.1"/>
    <property type="molecule type" value="Genomic_DNA"/>
</dbReference>
<proteinExistence type="predicted"/>
<feature type="transmembrane region" description="Helical" evidence="1">
    <location>
        <begin position="76"/>
        <end position="99"/>
    </location>
</feature>
<keyword evidence="3" id="KW-1185">Reference proteome</keyword>
<reference evidence="3" key="1">
    <citation type="journal article" date="2019" name="Int. J. Syst. Evol. Microbiol.">
        <title>The Global Catalogue of Microorganisms (GCM) 10K type strain sequencing project: providing services to taxonomists for standard genome sequencing and annotation.</title>
        <authorList>
            <consortium name="The Broad Institute Genomics Platform"/>
            <consortium name="The Broad Institute Genome Sequencing Center for Infectious Disease"/>
            <person name="Wu L."/>
            <person name="Ma J."/>
        </authorList>
    </citation>
    <scope>NUCLEOTIDE SEQUENCE [LARGE SCALE GENOMIC DNA]</scope>
    <source>
        <strain evidence="3">CGMCC 1.15905</strain>
    </source>
</reference>
<dbReference type="Proteomes" id="UP000623419">
    <property type="component" value="Unassembled WGS sequence"/>
</dbReference>
<protein>
    <recommendedName>
        <fullName evidence="4">DUF308 domain-containing protein</fullName>
    </recommendedName>
</protein>
<evidence type="ECO:0000256" key="1">
    <source>
        <dbReference type="SAM" id="Phobius"/>
    </source>
</evidence>
<dbReference type="RefSeq" id="WP_229668476.1">
    <property type="nucleotide sequence ID" value="NZ_BMKC01000001.1"/>
</dbReference>
<accession>A0ABQ1HJ43</accession>
<keyword evidence="1" id="KW-1133">Transmembrane helix</keyword>
<evidence type="ECO:0000313" key="3">
    <source>
        <dbReference type="Proteomes" id="UP000623419"/>
    </source>
</evidence>
<feature type="transmembrane region" description="Helical" evidence="1">
    <location>
        <begin position="19"/>
        <end position="37"/>
    </location>
</feature>
<comment type="caution">
    <text evidence="2">The sequence shown here is derived from an EMBL/GenBank/DDBJ whole genome shotgun (WGS) entry which is preliminary data.</text>
</comment>
<feature type="transmembrane region" description="Helical" evidence="1">
    <location>
        <begin position="157"/>
        <end position="175"/>
    </location>
</feature>
<sequence>MTQTQSDPPARRGNAFRPYLWGGAALLLSVPLIAMQFTDEVDWDLFDFIVMGLLLGGACGAYELGTRLSGHWAYRGGFAVAILGGFLMTWVNLAVGIVGNENNPVNLLFFAILVVGAIAAPLGRFRARGMARAMYATAIAQGLVTAYIAIAGHGYTFVLAGFFIAVWLCAAHLFLRADEDAARAGAGD</sequence>
<evidence type="ECO:0000313" key="2">
    <source>
        <dbReference type="EMBL" id="GGA77674.1"/>
    </source>
</evidence>
<organism evidence="2 3">
    <name type="scientific">Arenimonas soli</name>
    <dbReference type="NCBI Taxonomy" id="2269504"/>
    <lineage>
        <taxon>Bacteria</taxon>
        <taxon>Pseudomonadati</taxon>
        <taxon>Pseudomonadota</taxon>
        <taxon>Gammaproteobacteria</taxon>
        <taxon>Lysobacterales</taxon>
        <taxon>Lysobacteraceae</taxon>
        <taxon>Arenimonas</taxon>
    </lineage>
</organism>
<evidence type="ECO:0008006" key="4">
    <source>
        <dbReference type="Google" id="ProtNLM"/>
    </source>
</evidence>
<keyword evidence="1" id="KW-0472">Membrane</keyword>
<feature type="transmembrane region" description="Helical" evidence="1">
    <location>
        <begin position="43"/>
        <end position="64"/>
    </location>
</feature>
<feature type="transmembrane region" description="Helical" evidence="1">
    <location>
        <begin position="105"/>
        <end position="122"/>
    </location>
</feature>
<keyword evidence="1" id="KW-0812">Transmembrane</keyword>
<gene>
    <name evidence="2" type="ORF">GCM10011521_15000</name>
</gene>